<evidence type="ECO:0000256" key="1">
    <source>
        <dbReference type="SAM" id="MobiDB-lite"/>
    </source>
</evidence>
<protein>
    <submittedName>
        <fullName evidence="3">Uncharacterized protein LOC108560181</fullName>
    </submittedName>
</protein>
<organism evidence="2 3">
    <name type="scientific">Nicrophorus vespilloides</name>
    <name type="common">Boreal carrion beetle</name>
    <dbReference type="NCBI Taxonomy" id="110193"/>
    <lineage>
        <taxon>Eukaryota</taxon>
        <taxon>Metazoa</taxon>
        <taxon>Ecdysozoa</taxon>
        <taxon>Arthropoda</taxon>
        <taxon>Hexapoda</taxon>
        <taxon>Insecta</taxon>
        <taxon>Pterygota</taxon>
        <taxon>Neoptera</taxon>
        <taxon>Endopterygota</taxon>
        <taxon>Coleoptera</taxon>
        <taxon>Polyphaga</taxon>
        <taxon>Staphyliniformia</taxon>
        <taxon>Silphidae</taxon>
        <taxon>Nicrophorinae</taxon>
        <taxon>Nicrophorus</taxon>
    </lineage>
</organism>
<reference evidence="3" key="1">
    <citation type="submission" date="2025-08" db="UniProtKB">
        <authorList>
            <consortium name="RefSeq"/>
        </authorList>
    </citation>
    <scope>IDENTIFICATION</scope>
    <source>
        <tissue evidence="3">Whole Larva</tissue>
    </source>
</reference>
<keyword evidence="2" id="KW-1185">Reference proteome</keyword>
<gene>
    <name evidence="3" type="primary">LOC108560181</name>
</gene>
<dbReference type="InterPro" id="IPR009024">
    <property type="entry name" value="Me_CoM_Rdtase_Fd-like_fold"/>
</dbReference>
<dbReference type="GeneID" id="108560181"/>
<accession>A0ABM1MEX3</accession>
<dbReference type="Proteomes" id="UP000695000">
    <property type="component" value="Unplaced"/>
</dbReference>
<feature type="region of interest" description="Disordered" evidence="1">
    <location>
        <begin position="137"/>
        <end position="168"/>
    </location>
</feature>
<dbReference type="PANTHER" id="PTHR21106">
    <property type="entry name" value="NADH DEHYDROGENASE [UBIQUINONE] 1 BETA SUBCOMPLEX SUBUNIT 6"/>
    <property type="match status" value="1"/>
</dbReference>
<dbReference type="SUPFAM" id="SSF55088">
    <property type="entry name" value="Methyl-coenzyme M reductase subunits"/>
    <property type="match status" value="1"/>
</dbReference>
<evidence type="ECO:0000313" key="2">
    <source>
        <dbReference type="Proteomes" id="UP000695000"/>
    </source>
</evidence>
<evidence type="ECO:0000313" key="3">
    <source>
        <dbReference type="RefSeq" id="XP_017773123.1"/>
    </source>
</evidence>
<sequence length="168" mass="19235">MGHASDTGGVKPMSIAGRLVSERERLVGMTDAERAFRAQWLKDQHLSPNEPYFVPEMYKETHNPIRRFYRAPLDKFRTMIEPMVGADRALKIRYFTGKFLMVAAFGYGATYYFKYNGHDWTKKGGWNVVQSRKSVLEGDPGYPQVSDRSKGSDYSDRGFKEGSKNLTM</sequence>
<dbReference type="InterPro" id="IPR019174">
    <property type="entry name" value="NADH_DH_b-subcmplx_su6"/>
</dbReference>
<dbReference type="PANTHER" id="PTHR21106:SF2">
    <property type="entry name" value="NADH DEHYDROGENASE [UBIQUINONE] 1 BETA SUBCOMPLEX SUBUNIT 6"/>
    <property type="match status" value="1"/>
</dbReference>
<name>A0ABM1MEX3_NICVS</name>
<feature type="compositionally biased region" description="Basic and acidic residues" evidence="1">
    <location>
        <begin position="147"/>
        <end position="168"/>
    </location>
</feature>
<proteinExistence type="predicted"/>
<dbReference type="Pfam" id="PF09782">
    <property type="entry name" value="NDUF_B6"/>
    <property type="match status" value="1"/>
</dbReference>
<dbReference type="RefSeq" id="XP_017773123.1">
    <property type="nucleotide sequence ID" value="XM_017917634.1"/>
</dbReference>